<feature type="region of interest" description="Disordered" evidence="1">
    <location>
        <begin position="90"/>
        <end position="115"/>
    </location>
</feature>
<comment type="caution">
    <text evidence="2">The sequence shown here is derived from an EMBL/GenBank/DDBJ whole genome shotgun (WGS) entry which is preliminary data.</text>
</comment>
<reference evidence="2" key="1">
    <citation type="submission" date="2021-02" db="EMBL/GenBank/DDBJ databases">
        <authorList>
            <person name="Nowell W R."/>
        </authorList>
    </citation>
    <scope>NUCLEOTIDE SEQUENCE</scope>
</reference>
<feature type="compositionally biased region" description="Acidic residues" evidence="1">
    <location>
        <begin position="96"/>
        <end position="111"/>
    </location>
</feature>
<evidence type="ECO:0000313" key="2">
    <source>
        <dbReference type="EMBL" id="CAF4421967.1"/>
    </source>
</evidence>
<evidence type="ECO:0000256" key="1">
    <source>
        <dbReference type="SAM" id="MobiDB-lite"/>
    </source>
</evidence>
<dbReference type="Proteomes" id="UP000663881">
    <property type="component" value="Unassembled WGS sequence"/>
</dbReference>
<sequence length="147" mass="17300">YKRDEQNSRLIHGTQKLKDLCAKFRSEVLAQREKFRKENKIFDEPDHTNIFHKAKQFGSHMKTNKPEMKPKGILIYYANEKRKTIFADYLDSSSESGEDDEEAEESEEEGEATAVSLASDNLLTLEIERKQQVINRLHSELWFNEYK</sequence>
<dbReference type="EMBL" id="CAJOAY010030854">
    <property type="protein sequence ID" value="CAF4421967.1"/>
    <property type="molecule type" value="Genomic_DNA"/>
</dbReference>
<accession>A0A820QLR1</accession>
<organism evidence="2 3">
    <name type="scientific">Adineta steineri</name>
    <dbReference type="NCBI Taxonomy" id="433720"/>
    <lineage>
        <taxon>Eukaryota</taxon>
        <taxon>Metazoa</taxon>
        <taxon>Spiralia</taxon>
        <taxon>Gnathifera</taxon>
        <taxon>Rotifera</taxon>
        <taxon>Eurotatoria</taxon>
        <taxon>Bdelloidea</taxon>
        <taxon>Adinetida</taxon>
        <taxon>Adinetidae</taxon>
        <taxon>Adineta</taxon>
    </lineage>
</organism>
<protein>
    <submittedName>
        <fullName evidence="2">Uncharacterized protein</fullName>
    </submittedName>
</protein>
<name>A0A820QLR1_9BILA</name>
<dbReference type="AlphaFoldDB" id="A0A820QLR1"/>
<feature type="non-terminal residue" evidence="2">
    <location>
        <position position="147"/>
    </location>
</feature>
<gene>
    <name evidence="2" type="ORF">OKA104_LOCUS52574</name>
</gene>
<evidence type="ECO:0000313" key="3">
    <source>
        <dbReference type="Proteomes" id="UP000663881"/>
    </source>
</evidence>
<proteinExistence type="predicted"/>
<feature type="non-terminal residue" evidence="2">
    <location>
        <position position="1"/>
    </location>
</feature>